<organism evidence="1 2">
    <name type="scientific">Streptomyces misionensis</name>
    <dbReference type="NCBI Taxonomy" id="67331"/>
    <lineage>
        <taxon>Bacteria</taxon>
        <taxon>Bacillati</taxon>
        <taxon>Actinomycetota</taxon>
        <taxon>Actinomycetes</taxon>
        <taxon>Kitasatosporales</taxon>
        <taxon>Streptomycetaceae</taxon>
        <taxon>Streptomyces</taxon>
    </lineage>
</organism>
<dbReference type="AlphaFoldDB" id="A0A1H4IC92"/>
<name>A0A1H4IC92_9ACTN</name>
<dbReference type="STRING" id="67331.SAMN04490357_0174"/>
<gene>
    <name evidence="1" type="ORF">SAMN04490357_0174</name>
</gene>
<evidence type="ECO:0000313" key="1">
    <source>
        <dbReference type="EMBL" id="SEB31540.1"/>
    </source>
</evidence>
<reference evidence="1 2" key="1">
    <citation type="submission" date="2016-10" db="EMBL/GenBank/DDBJ databases">
        <authorList>
            <person name="de Groot N.N."/>
        </authorList>
    </citation>
    <scope>NUCLEOTIDE SEQUENCE [LARGE SCALE GENOMIC DNA]</scope>
    <source>
        <strain evidence="1 2">DSM 40306</strain>
    </source>
</reference>
<evidence type="ECO:0000313" key="2">
    <source>
        <dbReference type="Proteomes" id="UP000182375"/>
    </source>
</evidence>
<accession>A0A1H4IC92</accession>
<dbReference type="EMBL" id="FNTD01000003">
    <property type="protein sequence ID" value="SEB31540.1"/>
    <property type="molecule type" value="Genomic_DNA"/>
</dbReference>
<protein>
    <submittedName>
        <fullName evidence="1">Uncharacterized protein</fullName>
    </submittedName>
</protein>
<sequence>MGMTALGTPQHAPHGADRERRAAAERWLYEAAASPALTAGEWAMQGVALLTAGITWDAVRAPYTVLDPGFDRDTTPELLRHRLAELQLSAAAFSAYYRPHFYILVPPGTDRRWPHRDSPAGVECLGSARTYINHIGVPRLDRTTPPGPFWLIPPDHGRRLADPERLRAVLHACAEQLDQAPSTP</sequence>
<dbReference type="Proteomes" id="UP000182375">
    <property type="component" value="Unassembled WGS sequence"/>
</dbReference>
<proteinExistence type="predicted"/>